<dbReference type="EMBL" id="CATOUU010000694">
    <property type="protein sequence ID" value="CAI9941491.1"/>
    <property type="molecule type" value="Genomic_DNA"/>
</dbReference>
<gene>
    <name evidence="3" type="ORF">HINF_LOCUS29136</name>
    <name evidence="4" type="ORF">HINF_LOCUS30325</name>
</gene>
<organism evidence="3">
    <name type="scientific">Hexamita inflata</name>
    <dbReference type="NCBI Taxonomy" id="28002"/>
    <lineage>
        <taxon>Eukaryota</taxon>
        <taxon>Metamonada</taxon>
        <taxon>Diplomonadida</taxon>
        <taxon>Hexamitidae</taxon>
        <taxon>Hexamitinae</taxon>
        <taxon>Hexamita</taxon>
    </lineage>
</organism>
<reference evidence="4 5" key="2">
    <citation type="submission" date="2024-07" db="EMBL/GenBank/DDBJ databases">
        <authorList>
            <person name="Akdeniz Z."/>
        </authorList>
    </citation>
    <scope>NUCLEOTIDE SEQUENCE [LARGE SCALE GENOMIC DNA]</scope>
</reference>
<proteinExistence type="inferred from homology"/>
<comment type="similarity">
    <text evidence="1">Belongs to the short-chain dehydrogenases/reductases (SDR) family.</text>
</comment>
<dbReference type="Pfam" id="PF00106">
    <property type="entry name" value="adh_short"/>
    <property type="match status" value="1"/>
</dbReference>
<dbReference type="InterPro" id="IPR002347">
    <property type="entry name" value="SDR_fam"/>
</dbReference>
<evidence type="ECO:0000313" key="5">
    <source>
        <dbReference type="Proteomes" id="UP001642409"/>
    </source>
</evidence>
<dbReference type="AlphaFoldDB" id="A0AA86PLD1"/>
<dbReference type="PRINTS" id="PR00081">
    <property type="entry name" value="GDHRDH"/>
</dbReference>
<dbReference type="InterPro" id="IPR036291">
    <property type="entry name" value="NAD(P)-bd_dom_sf"/>
</dbReference>
<evidence type="ECO:0000313" key="3">
    <source>
        <dbReference type="EMBL" id="CAI9941491.1"/>
    </source>
</evidence>
<dbReference type="Proteomes" id="UP001642409">
    <property type="component" value="Unassembled WGS sequence"/>
</dbReference>
<keyword evidence="2" id="KW-0560">Oxidoreductase</keyword>
<dbReference type="SUPFAM" id="SSF51735">
    <property type="entry name" value="NAD(P)-binding Rossmann-fold domains"/>
    <property type="match status" value="1"/>
</dbReference>
<dbReference type="PANTHER" id="PTHR42901">
    <property type="entry name" value="ALCOHOL DEHYDROGENASE"/>
    <property type="match status" value="1"/>
</dbReference>
<dbReference type="GO" id="GO:0016491">
    <property type="term" value="F:oxidoreductase activity"/>
    <property type="evidence" value="ECO:0007669"/>
    <property type="project" value="UniProtKB-KW"/>
</dbReference>
<reference evidence="3" key="1">
    <citation type="submission" date="2023-06" db="EMBL/GenBank/DDBJ databases">
        <authorList>
            <person name="Kurt Z."/>
        </authorList>
    </citation>
    <scope>NUCLEOTIDE SEQUENCE</scope>
</reference>
<dbReference type="EMBL" id="CAXDID020000099">
    <property type="protein sequence ID" value="CAL6025487.1"/>
    <property type="molecule type" value="Genomic_DNA"/>
</dbReference>
<dbReference type="Gene3D" id="3.40.50.720">
    <property type="entry name" value="NAD(P)-binding Rossmann-like Domain"/>
    <property type="match status" value="1"/>
</dbReference>
<name>A0AA86PLD1_9EUKA</name>
<evidence type="ECO:0000256" key="1">
    <source>
        <dbReference type="ARBA" id="ARBA00006484"/>
    </source>
</evidence>
<protein>
    <submittedName>
        <fullName evidence="3">Putative</fullName>
    </submittedName>
    <submittedName>
        <fullName evidence="4">Reductase</fullName>
    </submittedName>
</protein>
<accession>A0AA86PLD1</accession>
<comment type="caution">
    <text evidence="3">The sequence shown here is derived from an EMBL/GenBank/DDBJ whole genome shotgun (WGS) entry which is preliminary data.</text>
</comment>
<evidence type="ECO:0000256" key="2">
    <source>
        <dbReference type="ARBA" id="ARBA00023002"/>
    </source>
</evidence>
<sequence>MKIEYCILALLTIFVIWLNIDVNIKKRYKCKYVVVTGATGGLGKEIVKQISKTMNVIALGRNLSLLNELVENNQTQNKIFPFIFDFSGDLSQFSDQFDSFLEQNHISKQDIGMCFSNAGIGEFSHFEQTSLISKLDYMHVNFNSHLAVSDYFCRLFKSRNSAKSALILTSSLIINTPTPCFTLYHASKTAISALGLALFTKYRNKIDILVTHPSSIGNTNFMKSPGMKTLFSLQQKYISNLSVLPFSVSPLQIHKNNLKRVGKIAWTNVGLMTDICSLLNGVGRNAKGLFWSLFG</sequence>
<keyword evidence="5" id="KW-1185">Reference proteome</keyword>
<dbReference type="PANTHER" id="PTHR42901:SF1">
    <property type="entry name" value="ALCOHOL DEHYDROGENASE"/>
    <property type="match status" value="1"/>
</dbReference>
<evidence type="ECO:0000313" key="4">
    <source>
        <dbReference type="EMBL" id="CAL6025487.1"/>
    </source>
</evidence>